<name>A0ACB7S0S5_HYAAI</name>
<dbReference type="Proteomes" id="UP000821845">
    <property type="component" value="Chromosome 6"/>
</dbReference>
<comment type="caution">
    <text evidence="1">The sequence shown here is derived from an EMBL/GenBank/DDBJ whole genome shotgun (WGS) entry which is preliminary data.</text>
</comment>
<evidence type="ECO:0000313" key="1">
    <source>
        <dbReference type="EMBL" id="KAH6928328.1"/>
    </source>
</evidence>
<organism evidence="1 2">
    <name type="scientific">Hyalomma asiaticum</name>
    <name type="common">Tick</name>
    <dbReference type="NCBI Taxonomy" id="266040"/>
    <lineage>
        <taxon>Eukaryota</taxon>
        <taxon>Metazoa</taxon>
        <taxon>Ecdysozoa</taxon>
        <taxon>Arthropoda</taxon>
        <taxon>Chelicerata</taxon>
        <taxon>Arachnida</taxon>
        <taxon>Acari</taxon>
        <taxon>Parasitiformes</taxon>
        <taxon>Ixodida</taxon>
        <taxon>Ixodoidea</taxon>
        <taxon>Ixodidae</taxon>
        <taxon>Hyalomminae</taxon>
        <taxon>Hyalomma</taxon>
    </lineage>
</organism>
<gene>
    <name evidence="1" type="ORF">HPB50_014280</name>
</gene>
<protein>
    <submittedName>
        <fullName evidence="1">Uncharacterized protein</fullName>
    </submittedName>
</protein>
<keyword evidence="2" id="KW-1185">Reference proteome</keyword>
<accession>A0ACB7S0S5</accession>
<dbReference type="EMBL" id="CM023486">
    <property type="protein sequence ID" value="KAH6928328.1"/>
    <property type="molecule type" value="Genomic_DNA"/>
</dbReference>
<evidence type="ECO:0000313" key="2">
    <source>
        <dbReference type="Proteomes" id="UP000821845"/>
    </source>
</evidence>
<reference evidence="1" key="1">
    <citation type="submission" date="2020-05" db="EMBL/GenBank/DDBJ databases">
        <title>Large-scale comparative analyses of tick genomes elucidate their genetic diversity and vector capacities.</title>
        <authorList>
            <person name="Jia N."/>
            <person name="Wang J."/>
            <person name="Shi W."/>
            <person name="Du L."/>
            <person name="Sun Y."/>
            <person name="Zhan W."/>
            <person name="Jiang J."/>
            <person name="Wang Q."/>
            <person name="Zhang B."/>
            <person name="Ji P."/>
            <person name="Sakyi L.B."/>
            <person name="Cui X."/>
            <person name="Yuan T."/>
            <person name="Jiang B."/>
            <person name="Yang W."/>
            <person name="Lam T.T.-Y."/>
            <person name="Chang Q."/>
            <person name="Ding S."/>
            <person name="Wang X."/>
            <person name="Zhu J."/>
            <person name="Ruan X."/>
            <person name="Zhao L."/>
            <person name="Wei J."/>
            <person name="Que T."/>
            <person name="Du C."/>
            <person name="Cheng J."/>
            <person name="Dai P."/>
            <person name="Han X."/>
            <person name="Huang E."/>
            <person name="Gao Y."/>
            <person name="Liu J."/>
            <person name="Shao H."/>
            <person name="Ye R."/>
            <person name="Li L."/>
            <person name="Wei W."/>
            <person name="Wang X."/>
            <person name="Wang C."/>
            <person name="Yang T."/>
            <person name="Huo Q."/>
            <person name="Li W."/>
            <person name="Guo W."/>
            <person name="Chen H."/>
            <person name="Zhou L."/>
            <person name="Ni X."/>
            <person name="Tian J."/>
            <person name="Zhou Y."/>
            <person name="Sheng Y."/>
            <person name="Liu T."/>
            <person name="Pan Y."/>
            <person name="Xia L."/>
            <person name="Li J."/>
            <person name="Zhao F."/>
            <person name="Cao W."/>
        </authorList>
    </citation>
    <scope>NUCLEOTIDE SEQUENCE</scope>
    <source>
        <strain evidence="1">Hyas-2018</strain>
    </source>
</reference>
<sequence length="300" mass="32984">MTADEIYERSIALAKGAPDRRKTELFRKHKVGMEFSESEIKAVGDGEWQVKSKSLQEFCHTVQKTSEECNGCELYCEYCHACHRMYTCSCLDHVTYAHMCKHIHAVPFQQLQHGSSHNHSEQVDFTTAMENTESAAVNDPGALMVAAHEIVLGAAHCWLQKGAHEPTPTGTRRSSRPSLTLFNVSCADRAHGCGGVCYACGISTDRRMACGSWHSTSDYARSNGFAKHLGVVPSAHRNEPDTKHRGTLPDPPTAGYKREPLNQHPLGHGALLGRHSLCSMYQPTTGQSPVVGWGQSPINN</sequence>
<proteinExistence type="predicted"/>